<feature type="transmembrane region" description="Helical" evidence="1">
    <location>
        <begin position="175"/>
        <end position="192"/>
    </location>
</feature>
<proteinExistence type="predicted"/>
<reference evidence="3" key="1">
    <citation type="submission" date="2016-11" db="EMBL/GenBank/DDBJ databases">
        <authorList>
            <person name="Varghese N."/>
            <person name="Submissions S."/>
        </authorList>
    </citation>
    <scope>NUCLEOTIDE SEQUENCE [LARGE SCALE GENOMIC DNA]</scope>
    <source>
        <strain evidence="3">C3</strain>
    </source>
</reference>
<feature type="transmembrane region" description="Helical" evidence="1">
    <location>
        <begin position="204"/>
        <end position="223"/>
    </location>
</feature>
<keyword evidence="1" id="KW-0472">Membrane</keyword>
<dbReference type="Proteomes" id="UP000182958">
    <property type="component" value="Unassembled WGS sequence"/>
</dbReference>
<sequence length="279" mass="32334">MLVEWEEMVTNTDRLREVIEQVLVGLESGYTRKELSEGGLGLIYRRYSKAKAVLEGRKDLFYLNMLIGGGRVYLDVGKEIGDDISTNIWKTERVIEYMNLQITELEREKLYNMLIDEIGEKAVDEIAKGYRFDMKLVIFGVAYLIIVIVMLIGNKKQWKWMDFDIPLEEKAFEKRYCMLLMPVIGFDIFFMLTEDNAHITSLPIYWMFCSIIVFIEMLIISAIMQRANLLKMGKDGAKRIIGLMMLLSMAGRITSACFLGLILFVCKKKTKMLEECNDD</sequence>
<dbReference type="AlphaFoldDB" id="A0A1K1M8W4"/>
<dbReference type="EMBL" id="FPJA01000004">
    <property type="protein sequence ID" value="SFW19568.1"/>
    <property type="molecule type" value="Genomic_DNA"/>
</dbReference>
<name>A0A1K1M8W4_SELRU</name>
<evidence type="ECO:0000256" key="1">
    <source>
        <dbReference type="SAM" id="Phobius"/>
    </source>
</evidence>
<accession>A0A1K1M8W4</accession>
<evidence type="ECO:0000313" key="2">
    <source>
        <dbReference type="EMBL" id="SFW19568.1"/>
    </source>
</evidence>
<protein>
    <submittedName>
        <fullName evidence="2">Uncharacterized protein</fullName>
    </submittedName>
</protein>
<keyword evidence="3" id="KW-1185">Reference proteome</keyword>
<evidence type="ECO:0000313" key="3">
    <source>
        <dbReference type="Proteomes" id="UP000182958"/>
    </source>
</evidence>
<gene>
    <name evidence="2" type="ORF">SAMN02910323_0661</name>
</gene>
<feature type="transmembrane region" description="Helical" evidence="1">
    <location>
        <begin position="243"/>
        <end position="265"/>
    </location>
</feature>
<feature type="transmembrane region" description="Helical" evidence="1">
    <location>
        <begin position="136"/>
        <end position="154"/>
    </location>
</feature>
<organism evidence="2 3">
    <name type="scientific">Selenomonas ruminantium</name>
    <dbReference type="NCBI Taxonomy" id="971"/>
    <lineage>
        <taxon>Bacteria</taxon>
        <taxon>Bacillati</taxon>
        <taxon>Bacillota</taxon>
        <taxon>Negativicutes</taxon>
        <taxon>Selenomonadales</taxon>
        <taxon>Selenomonadaceae</taxon>
        <taxon>Selenomonas</taxon>
    </lineage>
</organism>
<keyword evidence="1" id="KW-0812">Transmembrane</keyword>
<keyword evidence="1" id="KW-1133">Transmembrane helix</keyword>